<evidence type="ECO:0000313" key="6">
    <source>
        <dbReference type="Proteomes" id="UP001059480"/>
    </source>
</evidence>
<feature type="domain" description="HTH marR-type" evidence="4">
    <location>
        <begin position="10"/>
        <end position="143"/>
    </location>
</feature>
<evidence type="ECO:0000313" key="5">
    <source>
        <dbReference type="EMBL" id="MCQ9210720.1"/>
    </source>
</evidence>
<evidence type="ECO:0000259" key="4">
    <source>
        <dbReference type="PROSITE" id="PS50995"/>
    </source>
</evidence>
<dbReference type="Proteomes" id="UP001059480">
    <property type="component" value="Unassembled WGS sequence"/>
</dbReference>
<dbReference type="EMBL" id="JANHNZ010000012">
    <property type="protein sequence ID" value="MCQ9210720.1"/>
    <property type="molecule type" value="Genomic_DNA"/>
</dbReference>
<evidence type="ECO:0000256" key="3">
    <source>
        <dbReference type="ARBA" id="ARBA00023163"/>
    </source>
</evidence>
<evidence type="ECO:0000256" key="1">
    <source>
        <dbReference type="ARBA" id="ARBA00023015"/>
    </source>
</evidence>
<keyword evidence="1" id="KW-0805">Transcription regulation</keyword>
<reference evidence="5" key="3">
    <citation type="journal article" date="2023" name="Microbiol. Resour. Announc.">
        <title>Draft Genome Sequence of Granulicatella sp. Strain S8, Isolated from a Marine Fish, Seriola quinqueradiata.</title>
        <authorList>
            <person name="Lee M."/>
            <person name="Farooq A."/>
            <person name="Jeong J.B."/>
            <person name="Jung M.Y."/>
        </authorList>
    </citation>
    <scope>NUCLEOTIDE SEQUENCE</scope>
    <source>
        <strain evidence="5">S8</strain>
    </source>
</reference>
<keyword evidence="2" id="KW-0238">DNA-binding</keyword>
<dbReference type="SMART" id="SM00347">
    <property type="entry name" value="HTH_MARR"/>
    <property type="match status" value="1"/>
</dbReference>
<dbReference type="PANTHER" id="PTHR42756:SF1">
    <property type="entry name" value="TRANSCRIPTIONAL REPRESSOR OF EMRAB OPERON"/>
    <property type="match status" value="1"/>
</dbReference>
<dbReference type="InterPro" id="IPR036390">
    <property type="entry name" value="WH_DNA-bd_sf"/>
</dbReference>
<keyword evidence="3" id="KW-0804">Transcription</keyword>
<dbReference type="InterPro" id="IPR000835">
    <property type="entry name" value="HTH_MarR-typ"/>
</dbReference>
<dbReference type="SUPFAM" id="SSF46785">
    <property type="entry name" value="Winged helix' DNA-binding domain"/>
    <property type="match status" value="1"/>
</dbReference>
<dbReference type="PANTHER" id="PTHR42756">
    <property type="entry name" value="TRANSCRIPTIONAL REGULATOR, MARR"/>
    <property type="match status" value="1"/>
</dbReference>
<protein>
    <submittedName>
        <fullName evidence="5">MarR family transcriptional regulator</fullName>
    </submittedName>
</protein>
<reference evidence="5" key="2">
    <citation type="journal article" date="2023" name="Curr. Microbiol.">
        <title>Granulicatella seriolae sp. nov., a Novel Facultative Anaerobe Isolated from Yellowtail Marine Fish.</title>
        <authorList>
            <person name="Lee M."/>
            <person name="Choi Y.J."/>
            <person name="Farooq A."/>
            <person name="Jeong J.B."/>
            <person name="Jung M.Y."/>
        </authorList>
    </citation>
    <scope>NUCLEOTIDE SEQUENCE</scope>
    <source>
        <strain evidence="5">S8</strain>
    </source>
</reference>
<name>A0ABT1WQD1_9LACT</name>
<proteinExistence type="predicted"/>
<evidence type="ECO:0000256" key="2">
    <source>
        <dbReference type="ARBA" id="ARBA00023125"/>
    </source>
</evidence>
<dbReference type="PROSITE" id="PS50995">
    <property type="entry name" value="HTH_MARR_2"/>
    <property type="match status" value="1"/>
</dbReference>
<dbReference type="RefSeq" id="WP_256945832.1">
    <property type="nucleotide sequence ID" value="NZ_JANHNZ010000012.1"/>
</dbReference>
<dbReference type="Gene3D" id="1.10.10.10">
    <property type="entry name" value="Winged helix-like DNA-binding domain superfamily/Winged helix DNA-binding domain"/>
    <property type="match status" value="1"/>
</dbReference>
<accession>A0ABT1WQD1</accession>
<organism evidence="5 6">
    <name type="scientific">Granulicatella seriolae</name>
    <dbReference type="NCBI Taxonomy" id="2967226"/>
    <lineage>
        <taxon>Bacteria</taxon>
        <taxon>Bacillati</taxon>
        <taxon>Bacillota</taxon>
        <taxon>Bacilli</taxon>
        <taxon>Lactobacillales</taxon>
        <taxon>Carnobacteriaceae</taxon>
        <taxon>Granulicatella</taxon>
    </lineage>
</organism>
<reference evidence="5" key="1">
    <citation type="submission" date="2022-07" db="EMBL/GenBank/DDBJ databases">
        <authorList>
            <person name="Jung M.-Y."/>
            <person name="Lee M."/>
        </authorList>
    </citation>
    <scope>NUCLEOTIDE SEQUENCE</scope>
    <source>
        <strain evidence="5">S8</strain>
    </source>
</reference>
<sequence>MIESREYRDKTNISHQIWMMVMKVYNENIKSFTMSLKEVGLNPTQFEVMHLIRNQQPIDQKTVATTLNLTQGNITHCIHKLEELGYITFQKEWKTKYLSLSQEGQDLMCQLIPQQHQLMEHSLRGLTCDQKQELHDLLASFESTCKGDSALAAKGKEE</sequence>
<comment type="caution">
    <text evidence="5">The sequence shown here is derived from an EMBL/GenBank/DDBJ whole genome shotgun (WGS) entry which is preliminary data.</text>
</comment>
<dbReference type="InterPro" id="IPR036388">
    <property type="entry name" value="WH-like_DNA-bd_sf"/>
</dbReference>
<gene>
    <name evidence="5" type="ORF">NPA36_09195</name>
</gene>
<keyword evidence="6" id="KW-1185">Reference proteome</keyword>
<dbReference type="Pfam" id="PF01047">
    <property type="entry name" value="MarR"/>
    <property type="match status" value="1"/>
</dbReference>